<gene>
    <name evidence="1" type="ORF">AW0309160_01755</name>
</gene>
<organism evidence="1">
    <name type="scientific">Aliivibrio wodanis</name>
    <dbReference type="NCBI Taxonomy" id="80852"/>
    <lineage>
        <taxon>Bacteria</taxon>
        <taxon>Pseudomonadati</taxon>
        <taxon>Pseudomonadota</taxon>
        <taxon>Gammaproteobacteria</taxon>
        <taxon>Vibrionales</taxon>
        <taxon>Vibrionaceae</taxon>
        <taxon>Aliivibrio</taxon>
    </lineage>
</organism>
<sequence>MDFIASYGTIQMGTQRFFRLSLHRNKDTDAVLVRLFKAPHSDDLETMPKPMLAVLRSIVQLEIASPSDVSECSRLSMAEVISTLRYFQSRGYIEWNDNKAQISDHWFRHITNVLHRQHLFVK</sequence>
<dbReference type="EMBL" id="LR721750">
    <property type="protein sequence ID" value="VVV04371.1"/>
    <property type="molecule type" value="Genomic_DNA"/>
</dbReference>
<proteinExistence type="predicted"/>
<evidence type="ECO:0000313" key="1">
    <source>
        <dbReference type="EMBL" id="VVV04371.1"/>
    </source>
</evidence>
<dbReference type="AlphaFoldDB" id="A0A5Q4ZX83"/>
<name>A0A5Q4ZX83_9GAMM</name>
<reference evidence="1" key="1">
    <citation type="submission" date="2019-09" db="EMBL/GenBank/DDBJ databases">
        <authorList>
            <person name="Hjerde E."/>
        </authorList>
    </citation>
    <scope>NUCLEOTIDE SEQUENCE</scope>
    <source>
        <strain evidence="1">06/09/160</strain>
    </source>
</reference>
<accession>A0A5Q4ZX83</accession>
<protein>
    <submittedName>
        <fullName evidence="1">Uncharacterized protein</fullName>
    </submittedName>
</protein>